<keyword evidence="4" id="KW-1185">Reference proteome</keyword>
<protein>
    <recommendedName>
        <fullName evidence="5">DUF2304 domain-containing protein</fullName>
    </recommendedName>
</protein>
<dbReference type="AlphaFoldDB" id="A0A5B1CK92"/>
<accession>A0A5B1CK92</accession>
<feature type="transmembrane region" description="Helical" evidence="2">
    <location>
        <begin position="68"/>
        <end position="84"/>
    </location>
</feature>
<evidence type="ECO:0000313" key="4">
    <source>
        <dbReference type="Proteomes" id="UP000322699"/>
    </source>
</evidence>
<dbReference type="OrthoDB" id="291922at2"/>
<sequence length="126" mass="13898">MTLFQWLVVPLLSFFLVLELMGLRTGRIRPTVRLLRIALWLTAILLTLFPGLSSQLASAVGIGRGVDLVVYLFMIAASVAWLHMQTQHQKLQRSLVELARAEAIRNPFQGGPAADDSTTTNPVVDS</sequence>
<feature type="region of interest" description="Disordered" evidence="1">
    <location>
        <begin position="107"/>
        <end position="126"/>
    </location>
</feature>
<dbReference type="InterPro" id="IPR019277">
    <property type="entry name" value="DUF2304"/>
</dbReference>
<comment type="caution">
    <text evidence="3">The sequence shown here is derived from an EMBL/GenBank/DDBJ whole genome shotgun (WGS) entry which is preliminary data.</text>
</comment>
<reference evidence="3 4" key="1">
    <citation type="submission" date="2019-08" db="EMBL/GenBank/DDBJ databases">
        <title>Deep-cultivation of Planctomycetes and their phenomic and genomic characterization uncovers novel biology.</title>
        <authorList>
            <person name="Wiegand S."/>
            <person name="Jogler M."/>
            <person name="Boedeker C."/>
            <person name="Pinto D."/>
            <person name="Vollmers J."/>
            <person name="Rivas-Marin E."/>
            <person name="Kohn T."/>
            <person name="Peeters S.H."/>
            <person name="Heuer A."/>
            <person name="Rast P."/>
            <person name="Oberbeckmann S."/>
            <person name="Bunk B."/>
            <person name="Jeske O."/>
            <person name="Meyerdierks A."/>
            <person name="Storesund J.E."/>
            <person name="Kallscheuer N."/>
            <person name="Luecker S."/>
            <person name="Lage O.M."/>
            <person name="Pohl T."/>
            <person name="Merkel B.J."/>
            <person name="Hornburger P."/>
            <person name="Mueller R.-W."/>
            <person name="Bruemmer F."/>
            <person name="Labrenz M."/>
            <person name="Spormann A.M."/>
            <person name="Op Den Camp H."/>
            <person name="Overmann J."/>
            <person name="Amann R."/>
            <person name="Jetten M.S.M."/>
            <person name="Mascher T."/>
            <person name="Medema M.H."/>
            <person name="Devos D.P."/>
            <person name="Kaster A.-K."/>
            <person name="Ovreas L."/>
            <person name="Rohde M."/>
            <person name="Galperin M.Y."/>
            <person name="Jogler C."/>
        </authorList>
    </citation>
    <scope>NUCLEOTIDE SEQUENCE [LARGE SCALE GENOMIC DNA]</scope>
    <source>
        <strain evidence="3 4">LF1</strain>
    </source>
</reference>
<feature type="transmembrane region" description="Helical" evidence="2">
    <location>
        <begin position="37"/>
        <end position="62"/>
    </location>
</feature>
<organism evidence="3 4">
    <name type="scientific">Rubripirellula obstinata</name>
    <dbReference type="NCBI Taxonomy" id="406547"/>
    <lineage>
        <taxon>Bacteria</taxon>
        <taxon>Pseudomonadati</taxon>
        <taxon>Planctomycetota</taxon>
        <taxon>Planctomycetia</taxon>
        <taxon>Pirellulales</taxon>
        <taxon>Pirellulaceae</taxon>
        <taxon>Rubripirellula</taxon>
    </lineage>
</organism>
<gene>
    <name evidence="3" type="ORF">LF1_24980</name>
</gene>
<feature type="compositionally biased region" description="Polar residues" evidence="1">
    <location>
        <begin position="116"/>
        <end position="126"/>
    </location>
</feature>
<evidence type="ECO:0000256" key="2">
    <source>
        <dbReference type="SAM" id="Phobius"/>
    </source>
</evidence>
<evidence type="ECO:0000313" key="3">
    <source>
        <dbReference type="EMBL" id="KAA1259960.1"/>
    </source>
</evidence>
<keyword evidence="2" id="KW-0812">Transmembrane</keyword>
<keyword evidence="2" id="KW-1133">Transmembrane helix</keyword>
<feature type="transmembrane region" description="Helical" evidence="2">
    <location>
        <begin position="6"/>
        <end position="25"/>
    </location>
</feature>
<evidence type="ECO:0000256" key="1">
    <source>
        <dbReference type="SAM" id="MobiDB-lite"/>
    </source>
</evidence>
<dbReference type="Pfam" id="PF10066">
    <property type="entry name" value="DUF2304"/>
    <property type="match status" value="1"/>
</dbReference>
<dbReference type="Proteomes" id="UP000322699">
    <property type="component" value="Unassembled WGS sequence"/>
</dbReference>
<name>A0A5B1CK92_9BACT</name>
<proteinExistence type="predicted"/>
<keyword evidence="2" id="KW-0472">Membrane</keyword>
<dbReference type="RefSeq" id="WP_068267246.1">
    <property type="nucleotide sequence ID" value="NZ_LWSK01000175.1"/>
</dbReference>
<dbReference type="EMBL" id="VRLW01000001">
    <property type="protein sequence ID" value="KAA1259960.1"/>
    <property type="molecule type" value="Genomic_DNA"/>
</dbReference>
<evidence type="ECO:0008006" key="5">
    <source>
        <dbReference type="Google" id="ProtNLM"/>
    </source>
</evidence>